<protein>
    <submittedName>
        <fullName evidence="1">Uncharacterized protein</fullName>
    </submittedName>
</protein>
<dbReference type="AlphaFoldDB" id="A0A0A9FC07"/>
<organism evidence="1">
    <name type="scientific">Arundo donax</name>
    <name type="common">Giant reed</name>
    <name type="synonym">Donax arundinaceus</name>
    <dbReference type="NCBI Taxonomy" id="35708"/>
    <lineage>
        <taxon>Eukaryota</taxon>
        <taxon>Viridiplantae</taxon>
        <taxon>Streptophyta</taxon>
        <taxon>Embryophyta</taxon>
        <taxon>Tracheophyta</taxon>
        <taxon>Spermatophyta</taxon>
        <taxon>Magnoliopsida</taxon>
        <taxon>Liliopsida</taxon>
        <taxon>Poales</taxon>
        <taxon>Poaceae</taxon>
        <taxon>PACMAD clade</taxon>
        <taxon>Arundinoideae</taxon>
        <taxon>Arundineae</taxon>
        <taxon>Arundo</taxon>
    </lineage>
</organism>
<sequence>MQQPNKIQVLRIATVQIMLDFHTKVELRGNIFHVLMEGCNSLSGTRRVHPICQSQICEGYIICVLHY</sequence>
<reference evidence="1" key="1">
    <citation type="submission" date="2014-09" db="EMBL/GenBank/DDBJ databases">
        <authorList>
            <person name="Magalhaes I.L.F."/>
            <person name="Oliveira U."/>
            <person name="Santos F.R."/>
            <person name="Vidigal T.H.D.A."/>
            <person name="Brescovit A.D."/>
            <person name="Santos A.J."/>
        </authorList>
    </citation>
    <scope>NUCLEOTIDE SEQUENCE</scope>
    <source>
        <tissue evidence="1">Shoot tissue taken approximately 20 cm above the soil surface</tissue>
    </source>
</reference>
<accession>A0A0A9FC07</accession>
<evidence type="ECO:0000313" key="1">
    <source>
        <dbReference type="EMBL" id="JAE10560.1"/>
    </source>
</evidence>
<dbReference type="EMBL" id="GBRH01187336">
    <property type="protein sequence ID" value="JAE10560.1"/>
    <property type="molecule type" value="Transcribed_RNA"/>
</dbReference>
<proteinExistence type="predicted"/>
<reference evidence="1" key="2">
    <citation type="journal article" date="2015" name="Data Brief">
        <title>Shoot transcriptome of the giant reed, Arundo donax.</title>
        <authorList>
            <person name="Barrero R.A."/>
            <person name="Guerrero F.D."/>
            <person name="Moolhuijzen P."/>
            <person name="Goolsby J.A."/>
            <person name="Tidwell J."/>
            <person name="Bellgard S.E."/>
            <person name="Bellgard M.I."/>
        </authorList>
    </citation>
    <scope>NUCLEOTIDE SEQUENCE</scope>
    <source>
        <tissue evidence="1">Shoot tissue taken approximately 20 cm above the soil surface</tissue>
    </source>
</reference>
<name>A0A0A9FC07_ARUDO</name>